<dbReference type="SMART" id="SM00316">
    <property type="entry name" value="S1"/>
    <property type="match status" value="1"/>
</dbReference>
<dbReference type="InterPro" id="IPR012162">
    <property type="entry name" value="PNPase"/>
</dbReference>
<keyword evidence="6 9" id="KW-0479">Metal-binding</keyword>
<accession>A0A1E5IHA3</accession>
<evidence type="ECO:0000256" key="1">
    <source>
        <dbReference type="ARBA" id="ARBA00004496"/>
    </source>
</evidence>
<dbReference type="PANTHER" id="PTHR11252">
    <property type="entry name" value="POLYRIBONUCLEOTIDE NUCLEOTIDYLTRANSFERASE"/>
    <property type="match status" value="1"/>
</dbReference>
<dbReference type="InterPro" id="IPR004087">
    <property type="entry name" value="KH_dom"/>
</dbReference>
<feature type="binding site" evidence="9">
    <location>
        <position position="482"/>
    </location>
    <ligand>
        <name>Mg(2+)</name>
        <dbReference type="ChEBI" id="CHEBI:18420"/>
    </ligand>
</feature>
<dbReference type="EC" id="2.7.7.8" evidence="9"/>
<dbReference type="Proteomes" id="UP000095237">
    <property type="component" value="Unassembled WGS sequence"/>
</dbReference>
<dbReference type="PROSITE" id="PS50126">
    <property type="entry name" value="S1"/>
    <property type="match status" value="1"/>
</dbReference>
<comment type="similarity">
    <text evidence="2 9">Belongs to the polyribonucleotide nucleotidyltransferase family.</text>
</comment>
<dbReference type="GO" id="GO:0000287">
    <property type="term" value="F:magnesium ion binding"/>
    <property type="evidence" value="ECO:0007669"/>
    <property type="project" value="UniProtKB-UniRule"/>
</dbReference>
<dbReference type="FunFam" id="2.40.50.140:FF:000023">
    <property type="entry name" value="Polyribonucleotide nucleotidyltransferase"/>
    <property type="match status" value="1"/>
</dbReference>
<dbReference type="NCBIfam" id="NF008805">
    <property type="entry name" value="PRK11824.1"/>
    <property type="match status" value="1"/>
</dbReference>
<dbReference type="InterPro" id="IPR027408">
    <property type="entry name" value="PNPase/RNase_PH_dom_sf"/>
</dbReference>
<dbReference type="PIRSF" id="PIRSF005499">
    <property type="entry name" value="PNPase"/>
    <property type="match status" value="1"/>
</dbReference>
<evidence type="ECO:0000313" key="12">
    <source>
        <dbReference type="Proteomes" id="UP000095237"/>
    </source>
</evidence>
<feature type="binding site" evidence="9">
    <location>
        <position position="488"/>
    </location>
    <ligand>
        <name>Mg(2+)</name>
        <dbReference type="ChEBI" id="CHEBI:18420"/>
    </ligand>
</feature>
<evidence type="ECO:0000313" key="11">
    <source>
        <dbReference type="EMBL" id="OEG69876.1"/>
    </source>
</evidence>
<dbReference type="GO" id="GO:0004654">
    <property type="term" value="F:polyribonucleotide nucleotidyltransferase activity"/>
    <property type="evidence" value="ECO:0007669"/>
    <property type="project" value="UniProtKB-UniRule"/>
</dbReference>
<dbReference type="InterPro" id="IPR001247">
    <property type="entry name" value="ExoRNase_PH_dom1"/>
</dbReference>
<dbReference type="CDD" id="cd04472">
    <property type="entry name" value="S1_PNPase"/>
    <property type="match status" value="1"/>
</dbReference>
<dbReference type="Pfam" id="PF03726">
    <property type="entry name" value="PNPase"/>
    <property type="match status" value="1"/>
</dbReference>
<evidence type="ECO:0000256" key="6">
    <source>
        <dbReference type="ARBA" id="ARBA00022723"/>
    </source>
</evidence>
<gene>
    <name evidence="9" type="primary">pnp</name>
    <name evidence="11" type="ORF">ATZ36_00400</name>
</gene>
<sequence length="689" mass="75895">MEYFKKEVEVAGKKFIVESGKVAKQAGGSCTVRIGETIVLVTAVSLKEPRIGIDFMPLTVDYRERTYAAGKIPGGFFKRESRPRDGEILVSRLIDRSIRPLFPEYYRNDIQISAIVLSHDGENDSEMAAILGTSVALYTSDLPFTTPIASVRVGKINGQFVVNPLIAEQKLSDLDLVVSGTEEALTMVEAGARELSEAEILEALNLAGETIKGICLFQKTLPTKIKVAVEQPQRNSLLKADIEAEAVSKAETSVVIKEKCEREFFWDSFKKDILSRLLEKYPEELPSTINAILEDIFYKKARELVLNKKIRTDGRGFEEIRPITCEVGVLPRVHGSSLFTRGQTQALVAVTLGTPGDMQIMDELICEYKERFMLHYNFPGFATGEPKSERSVSRREIGHGNLAKKALRHILPDEKDFGYTIRIVSDILESNGSSSMASVCGGSLALFNAGVPMKSSCAGVAMGLVKEGDSYVVLTDITGMEDHLGDMDFKVAGTRKGITALQMDIKILGLTTEIMAQALEQARRGRFFILDEMEETVLVPKNDLSSYAPRMVTLTIPQNKIGELIGPGGKNVRKIQEDNNVKIDIEETGKIFISGIESDGVKSAKEYIECLAVEAEVGEVYKGRITKIMAFGAFAEILPGKEGLIHISQLSNQHTKRVEDVVKEGDEVKVKVIEIDKQGRINLSIKAAS</sequence>
<dbReference type="GO" id="GO:0006402">
    <property type="term" value="P:mRNA catabolic process"/>
    <property type="evidence" value="ECO:0007669"/>
    <property type="project" value="UniProtKB-UniRule"/>
</dbReference>
<dbReference type="NCBIfam" id="TIGR03591">
    <property type="entry name" value="polynuc_phos"/>
    <property type="match status" value="1"/>
</dbReference>
<dbReference type="Pfam" id="PF00013">
    <property type="entry name" value="KH_1"/>
    <property type="match status" value="1"/>
</dbReference>
<dbReference type="CDD" id="cd11363">
    <property type="entry name" value="RNase_PH_PNPase_1"/>
    <property type="match status" value="1"/>
</dbReference>
<comment type="subcellular location">
    <subcellularLocation>
        <location evidence="1 9">Cytoplasm</location>
    </subcellularLocation>
</comment>
<dbReference type="SUPFAM" id="SSF46915">
    <property type="entry name" value="Polynucleotide phosphorylase/guanosine pentaphosphate synthase (PNPase/GPSI), domain 3"/>
    <property type="match status" value="1"/>
</dbReference>
<dbReference type="EMBL" id="LNVX01000546">
    <property type="protein sequence ID" value="OEG69876.1"/>
    <property type="molecule type" value="Genomic_DNA"/>
</dbReference>
<dbReference type="FunFam" id="3.30.230.70:FF:000001">
    <property type="entry name" value="Polyribonucleotide nucleotidyltransferase"/>
    <property type="match status" value="1"/>
</dbReference>
<dbReference type="GO" id="GO:0003723">
    <property type="term" value="F:RNA binding"/>
    <property type="evidence" value="ECO:0007669"/>
    <property type="project" value="UniProtKB-UniRule"/>
</dbReference>
<keyword evidence="4 9" id="KW-0808">Transferase</keyword>
<dbReference type="Pfam" id="PF03725">
    <property type="entry name" value="RNase_PH_C"/>
    <property type="match status" value="2"/>
</dbReference>
<dbReference type="InterPro" id="IPR036456">
    <property type="entry name" value="PNPase_PH_RNA-bd_sf"/>
</dbReference>
<dbReference type="InterPro" id="IPR036345">
    <property type="entry name" value="ExoRNase_PH_dom2_sf"/>
</dbReference>
<proteinExistence type="inferred from homology"/>
<dbReference type="SUPFAM" id="SSF54791">
    <property type="entry name" value="Eukaryotic type KH-domain (KH-domain type I)"/>
    <property type="match status" value="1"/>
</dbReference>
<dbReference type="Pfam" id="PF01138">
    <property type="entry name" value="RNase_PH"/>
    <property type="match status" value="2"/>
</dbReference>
<dbReference type="Gene3D" id="2.40.50.140">
    <property type="entry name" value="Nucleic acid-binding proteins"/>
    <property type="match status" value="1"/>
</dbReference>
<evidence type="ECO:0000256" key="9">
    <source>
        <dbReference type="HAMAP-Rule" id="MF_01595"/>
    </source>
</evidence>
<dbReference type="GO" id="GO:0000175">
    <property type="term" value="F:3'-5'-RNA exonuclease activity"/>
    <property type="evidence" value="ECO:0007669"/>
    <property type="project" value="TreeGrafter"/>
</dbReference>
<feature type="domain" description="S1 motif" evidence="10">
    <location>
        <begin position="618"/>
        <end position="686"/>
    </location>
</feature>
<evidence type="ECO:0000256" key="2">
    <source>
        <dbReference type="ARBA" id="ARBA00007404"/>
    </source>
</evidence>
<keyword evidence="7 9" id="KW-0460">Magnesium</keyword>
<comment type="catalytic activity">
    <reaction evidence="9">
        <text>RNA(n+1) + phosphate = RNA(n) + a ribonucleoside 5'-diphosphate</text>
        <dbReference type="Rhea" id="RHEA:22096"/>
        <dbReference type="Rhea" id="RHEA-COMP:14527"/>
        <dbReference type="Rhea" id="RHEA-COMP:17342"/>
        <dbReference type="ChEBI" id="CHEBI:43474"/>
        <dbReference type="ChEBI" id="CHEBI:57930"/>
        <dbReference type="ChEBI" id="CHEBI:140395"/>
        <dbReference type="EC" id="2.7.7.8"/>
    </reaction>
</comment>
<keyword evidence="12" id="KW-1185">Reference proteome</keyword>
<dbReference type="FunFam" id="3.30.230.70:FF:000002">
    <property type="entry name" value="Polyribonucleotide nucleotidyltransferase"/>
    <property type="match status" value="1"/>
</dbReference>
<dbReference type="SUPFAM" id="SSF55666">
    <property type="entry name" value="Ribonuclease PH domain 2-like"/>
    <property type="match status" value="2"/>
</dbReference>
<evidence type="ECO:0000256" key="3">
    <source>
        <dbReference type="ARBA" id="ARBA00022490"/>
    </source>
</evidence>
<keyword evidence="3 9" id="KW-0963">Cytoplasm</keyword>
<dbReference type="InterPro" id="IPR012340">
    <property type="entry name" value="NA-bd_OB-fold"/>
</dbReference>
<evidence type="ECO:0000256" key="5">
    <source>
        <dbReference type="ARBA" id="ARBA00022695"/>
    </source>
</evidence>
<dbReference type="CDD" id="cd02393">
    <property type="entry name" value="KH-I_PNPase"/>
    <property type="match status" value="1"/>
</dbReference>
<evidence type="ECO:0000256" key="4">
    <source>
        <dbReference type="ARBA" id="ARBA00022679"/>
    </source>
</evidence>
<evidence type="ECO:0000259" key="10">
    <source>
        <dbReference type="PROSITE" id="PS50126"/>
    </source>
</evidence>
<name>A0A1E5IHA3_ENDTX</name>
<dbReference type="InterPro" id="IPR003029">
    <property type="entry name" value="S1_domain"/>
</dbReference>
<dbReference type="SMART" id="SM00322">
    <property type="entry name" value="KH"/>
    <property type="match status" value="1"/>
</dbReference>
<keyword evidence="8 9" id="KW-0694">RNA-binding</keyword>
<dbReference type="PROSITE" id="PS50084">
    <property type="entry name" value="KH_TYPE_1"/>
    <property type="match status" value="1"/>
</dbReference>
<dbReference type="SUPFAM" id="SSF50249">
    <property type="entry name" value="Nucleic acid-binding proteins"/>
    <property type="match status" value="1"/>
</dbReference>
<comment type="caution">
    <text evidence="11">The sequence shown here is derived from an EMBL/GenBank/DDBJ whole genome shotgun (WGS) entry which is preliminary data.</text>
</comment>
<dbReference type="InterPro" id="IPR015848">
    <property type="entry name" value="PNPase_PH_RNA-bd_bac/org-type"/>
</dbReference>
<protein>
    <recommendedName>
        <fullName evidence="9">Polyribonucleotide nucleotidyltransferase</fullName>
        <ecNumber evidence="9">2.7.7.8</ecNumber>
    </recommendedName>
    <alternativeName>
        <fullName evidence="9">Polynucleotide phosphorylase</fullName>
        <shortName evidence="9">PNPase</shortName>
    </alternativeName>
</protein>
<evidence type="ECO:0000256" key="8">
    <source>
        <dbReference type="ARBA" id="ARBA00022884"/>
    </source>
</evidence>
<dbReference type="SUPFAM" id="SSF54211">
    <property type="entry name" value="Ribosomal protein S5 domain 2-like"/>
    <property type="match status" value="2"/>
</dbReference>
<dbReference type="GO" id="GO:0005829">
    <property type="term" value="C:cytosol"/>
    <property type="evidence" value="ECO:0007669"/>
    <property type="project" value="TreeGrafter"/>
</dbReference>
<dbReference type="GO" id="GO:0006396">
    <property type="term" value="P:RNA processing"/>
    <property type="evidence" value="ECO:0007669"/>
    <property type="project" value="InterPro"/>
</dbReference>
<dbReference type="Pfam" id="PF00575">
    <property type="entry name" value="S1"/>
    <property type="match status" value="1"/>
</dbReference>
<keyword evidence="5 9" id="KW-0548">Nucleotidyltransferase</keyword>
<organism evidence="11 12">
    <name type="scientific">Endomicrobium trichonymphae</name>
    <dbReference type="NCBI Taxonomy" id="1408204"/>
    <lineage>
        <taxon>Bacteria</taxon>
        <taxon>Pseudomonadati</taxon>
        <taxon>Elusimicrobiota</taxon>
        <taxon>Endomicrobiia</taxon>
        <taxon>Endomicrobiales</taxon>
        <taxon>Endomicrobiaceae</taxon>
        <taxon>Candidatus Endomicrobiellum</taxon>
    </lineage>
</organism>
<dbReference type="InterPro" id="IPR036612">
    <property type="entry name" value="KH_dom_type_1_sf"/>
</dbReference>
<dbReference type="Gene3D" id="3.30.230.70">
    <property type="entry name" value="GHMP Kinase, N-terminal domain"/>
    <property type="match status" value="2"/>
</dbReference>
<dbReference type="FunFam" id="3.30.1370.10:FF:000001">
    <property type="entry name" value="Polyribonucleotide nucleotidyltransferase"/>
    <property type="match status" value="1"/>
</dbReference>
<reference evidence="11 12" key="1">
    <citation type="submission" date="2015-11" db="EMBL/GenBank/DDBJ databases">
        <title>Evidence for parallel genomic evolution in an endosymbiosis of termite gut flagellates.</title>
        <authorList>
            <person name="Zheng H."/>
        </authorList>
    </citation>
    <scope>NUCLEOTIDE SEQUENCE [LARGE SCALE GENOMIC DNA]</scope>
    <source>
        <strain evidence="11 12">CET450</strain>
    </source>
</reference>
<comment type="function">
    <text evidence="9">Involved in mRNA degradation. Catalyzes the phosphorolysis of single-stranded polyribonucleotides processively in the 3'- to 5'-direction.</text>
</comment>
<comment type="cofactor">
    <cofactor evidence="9">
        <name>Mg(2+)</name>
        <dbReference type="ChEBI" id="CHEBI:18420"/>
    </cofactor>
</comment>
<dbReference type="InterPro" id="IPR015847">
    <property type="entry name" value="ExoRNase_PH_dom2"/>
</dbReference>
<evidence type="ECO:0000256" key="7">
    <source>
        <dbReference type="ARBA" id="ARBA00022842"/>
    </source>
</evidence>
<dbReference type="InterPro" id="IPR004088">
    <property type="entry name" value="KH_dom_type_1"/>
</dbReference>
<dbReference type="InterPro" id="IPR020568">
    <property type="entry name" value="Ribosomal_Su5_D2-typ_SF"/>
</dbReference>
<dbReference type="PANTHER" id="PTHR11252:SF0">
    <property type="entry name" value="POLYRIBONUCLEOTIDE NUCLEOTIDYLTRANSFERASE 1, MITOCHONDRIAL"/>
    <property type="match status" value="1"/>
</dbReference>
<dbReference type="HAMAP" id="MF_01595">
    <property type="entry name" value="PNPase"/>
    <property type="match status" value="1"/>
</dbReference>
<dbReference type="CDD" id="cd11364">
    <property type="entry name" value="RNase_PH_PNPase_2"/>
    <property type="match status" value="1"/>
</dbReference>
<dbReference type="AlphaFoldDB" id="A0A1E5IHA3"/>
<dbReference type="Gene3D" id="3.30.1370.10">
    <property type="entry name" value="K Homology domain, type 1"/>
    <property type="match status" value="1"/>
</dbReference>